<keyword evidence="2" id="KW-0238">DNA-binding</keyword>
<dbReference type="InterPro" id="IPR000551">
    <property type="entry name" value="MerR-type_HTH_dom"/>
</dbReference>
<evidence type="ECO:0000256" key="2">
    <source>
        <dbReference type="ARBA" id="ARBA00023125"/>
    </source>
</evidence>
<reference evidence="5" key="1">
    <citation type="journal article" date="2022" name="Front. Microbiol.">
        <title>Genome-based taxonomic rearrangement of Oceanobacter-related bacteria including the description of Thalassolituus hydrocarbonoclasticus sp. nov. and Thalassolituus pacificus sp. nov. and emended description of the genus Thalassolituus.</title>
        <authorList>
            <person name="Dong C."/>
            <person name="Wei L."/>
            <person name="Wang J."/>
            <person name="Lai Q."/>
            <person name="Huang Z."/>
            <person name="Shao Z."/>
        </authorList>
    </citation>
    <scope>NUCLEOTIDE SEQUENCE</scope>
    <source>
        <strain evidence="5">59MF3M-4</strain>
    </source>
</reference>
<organism evidence="5 6">
    <name type="scientific">Thalassolituus pacificus</name>
    <dbReference type="NCBI Taxonomy" id="2975440"/>
    <lineage>
        <taxon>Bacteria</taxon>
        <taxon>Pseudomonadati</taxon>
        <taxon>Pseudomonadota</taxon>
        <taxon>Gammaproteobacteria</taxon>
        <taxon>Oceanospirillales</taxon>
        <taxon>Oceanospirillaceae</taxon>
        <taxon>Thalassolituus</taxon>
    </lineage>
</organism>
<dbReference type="EMBL" id="JAOANI010000012">
    <property type="protein sequence ID" value="MCT7358168.1"/>
    <property type="molecule type" value="Genomic_DNA"/>
</dbReference>
<dbReference type="GO" id="GO:0003700">
    <property type="term" value="F:DNA-binding transcription factor activity"/>
    <property type="evidence" value="ECO:0007669"/>
    <property type="project" value="InterPro"/>
</dbReference>
<comment type="caution">
    <text evidence="5">The sequence shown here is derived from an EMBL/GenBank/DDBJ whole genome shotgun (WGS) entry which is preliminary data.</text>
</comment>
<sequence>MSNPASDPHMAYFPIRVVSSETGVNAITLRAWERRYGLITPKRTAKGHRLYTEQDIRLIRQVVTLLNRGIPISQAQAMISNGEELPDAPVNTPAKPSQWQHYRERLHKAVQDFDEQQVAELFHEVGQFFPVDVAMRFLFIPLYHHLRDNVSQTLGMARLRFYAAILQSRLATRLTEQYSDEQNSEEQPQVLIANCTWEDDIQQLQLAILLKQLGLRPLWFSGMLTPNQLAELLQAKRWQAALFHIGTDQNDMQLGQLQRLAREGGLPVFVTGYNSNSQSNLLAHGLITLGDDTHQAALTIRDLLMSLPE</sequence>
<keyword evidence="6" id="KW-1185">Reference proteome</keyword>
<dbReference type="Gene3D" id="1.10.1660.10">
    <property type="match status" value="1"/>
</dbReference>
<dbReference type="GO" id="GO:0003677">
    <property type="term" value="F:DNA binding"/>
    <property type="evidence" value="ECO:0007669"/>
    <property type="project" value="UniProtKB-KW"/>
</dbReference>
<dbReference type="PANTHER" id="PTHR30204:SF67">
    <property type="entry name" value="HTH-TYPE TRANSCRIPTIONAL REGULATOR MLRA-RELATED"/>
    <property type="match status" value="1"/>
</dbReference>
<dbReference type="RefSeq" id="WP_260975088.1">
    <property type="nucleotide sequence ID" value="NZ_JAOANI010000012.1"/>
</dbReference>
<feature type="domain" description="HTH merR-type" evidence="4">
    <location>
        <begin position="12"/>
        <end position="81"/>
    </location>
</feature>
<dbReference type="Proteomes" id="UP001147830">
    <property type="component" value="Unassembled WGS sequence"/>
</dbReference>
<evidence type="ECO:0000313" key="5">
    <source>
        <dbReference type="EMBL" id="MCT7358168.1"/>
    </source>
</evidence>
<evidence type="ECO:0000256" key="1">
    <source>
        <dbReference type="ARBA" id="ARBA00023015"/>
    </source>
</evidence>
<proteinExistence type="predicted"/>
<dbReference type="SMART" id="SM00422">
    <property type="entry name" value="HTH_MERR"/>
    <property type="match status" value="1"/>
</dbReference>
<evidence type="ECO:0000313" key="6">
    <source>
        <dbReference type="Proteomes" id="UP001147830"/>
    </source>
</evidence>
<dbReference type="InterPro" id="IPR047057">
    <property type="entry name" value="MerR_fam"/>
</dbReference>
<keyword evidence="3" id="KW-0804">Transcription</keyword>
<dbReference type="InterPro" id="IPR009061">
    <property type="entry name" value="DNA-bd_dom_put_sf"/>
</dbReference>
<keyword evidence="1" id="KW-0805">Transcription regulation</keyword>
<evidence type="ECO:0000256" key="3">
    <source>
        <dbReference type="ARBA" id="ARBA00023163"/>
    </source>
</evidence>
<dbReference type="PANTHER" id="PTHR30204">
    <property type="entry name" value="REDOX-CYCLING DRUG-SENSING TRANSCRIPTIONAL ACTIVATOR SOXR"/>
    <property type="match status" value="1"/>
</dbReference>
<evidence type="ECO:0000259" key="4">
    <source>
        <dbReference type="PROSITE" id="PS50937"/>
    </source>
</evidence>
<dbReference type="AlphaFoldDB" id="A0A9X2WD16"/>
<dbReference type="CDD" id="cd01104">
    <property type="entry name" value="HTH_MlrA-CarA"/>
    <property type="match status" value="1"/>
</dbReference>
<dbReference type="PROSITE" id="PS50937">
    <property type="entry name" value="HTH_MERR_2"/>
    <property type="match status" value="1"/>
</dbReference>
<dbReference type="SUPFAM" id="SSF46955">
    <property type="entry name" value="Putative DNA-binding domain"/>
    <property type="match status" value="1"/>
</dbReference>
<reference evidence="5" key="2">
    <citation type="submission" date="2022-08" db="EMBL/GenBank/DDBJ databases">
        <authorList>
            <person name="Dong C."/>
        </authorList>
    </citation>
    <scope>NUCLEOTIDE SEQUENCE</scope>
    <source>
        <strain evidence="5">59MF3M-4</strain>
    </source>
</reference>
<dbReference type="Pfam" id="PF13411">
    <property type="entry name" value="MerR_1"/>
    <property type="match status" value="1"/>
</dbReference>
<accession>A0A9X2WD16</accession>
<name>A0A9X2WD16_9GAMM</name>
<protein>
    <submittedName>
        <fullName evidence="5">MerR family transcriptional regulator</fullName>
    </submittedName>
</protein>
<gene>
    <name evidence="5" type="ORF">NYR02_03920</name>
</gene>